<organism evidence="3 4">
    <name type="scientific">Kitasatospora kifunensis</name>
    <name type="common">Streptomyces kifunensis</name>
    <dbReference type="NCBI Taxonomy" id="58351"/>
    <lineage>
        <taxon>Bacteria</taxon>
        <taxon>Bacillati</taxon>
        <taxon>Actinomycetota</taxon>
        <taxon>Actinomycetes</taxon>
        <taxon>Kitasatosporales</taxon>
        <taxon>Streptomycetaceae</taxon>
        <taxon>Kitasatospora</taxon>
    </lineage>
</organism>
<evidence type="ECO:0000313" key="3">
    <source>
        <dbReference type="EMBL" id="MBB4921226.1"/>
    </source>
</evidence>
<dbReference type="AlphaFoldDB" id="A0A7W7VSJ3"/>
<feature type="domain" description="Trypsin-co-occurring" evidence="2">
    <location>
        <begin position="58"/>
        <end position="139"/>
    </location>
</feature>
<evidence type="ECO:0000313" key="4">
    <source>
        <dbReference type="Proteomes" id="UP000540506"/>
    </source>
</evidence>
<dbReference type="RefSeq" id="WP_184933594.1">
    <property type="nucleotide sequence ID" value="NZ_JACHJV010000001.1"/>
</dbReference>
<feature type="compositionally biased region" description="Basic and acidic residues" evidence="1">
    <location>
        <begin position="59"/>
        <end position="69"/>
    </location>
</feature>
<dbReference type="InterPro" id="IPR045794">
    <property type="entry name" value="Trypco1"/>
</dbReference>
<dbReference type="Pfam" id="PF19493">
    <property type="entry name" value="Trypco1"/>
    <property type="match status" value="1"/>
</dbReference>
<reference evidence="3 4" key="1">
    <citation type="submission" date="2020-08" db="EMBL/GenBank/DDBJ databases">
        <title>Sequencing the genomes of 1000 actinobacteria strains.</title>
        <authorList>
            <person name="Klenk H.-P."/>
        </authorList>
    </citation>
    <scope>NUCLEOTIDE SEQUENCE [LARGE SCALE GENOMIC DNA]</scope>
    <source>
        <strain evidence="3 4">DSM 41654</strain>
    </source>
</reference>
<evidence type="ECO:0000259" key="2">
    <source>
        <dbReference type="Pfam" id="PF19493"/>
    </source>
</evidence>
<accession>A0A7W7VSJ3</accession>
<protein>
    <recommendedName>
        <fullName evidence="2">Trypsin-co-occurring domain-containing protein</fullName>
    </recommendedName>
</protein>
<name>A0A7W7VSJ3_KITKI</name>
<evidence type="ECO:0000256" key="1">
    <source>
        <dbReference type="SAM" id="MobiDB-lite"/>
    </source>
</evidence>
<gene>
    <name evidence="3" type="ORF">FHR34_000219</name>
</gene>
<feature type="compositionally biased region" description="Acidic residues" evidence="1">
    <location>
        <begin position="31"/>
        <end position="45"/>
    </location>
</feature>
<feature type="region of interest" description="Disordered" evidence="1">
    <location>
        <begin position="27"/>
        <end position="71"/>
    </location>
</feature>
<proteinExistence type="predicted"/>
<dbReference type="NCBIfam" id="NF041216">
    <property type="entry name" value="CU044_2847_fam"/>
    <property type="match status" value="1"/>
</dbReference>
<comment type="caution">
    <text evidence="3">The sequence shown here is derived from an EMBL/GenBank/DDBJ whole genome shotgun (WGS) entry which is preliminary data.</text>
</comment>
<dbReference type="Proteomes" id="UP000540506">
    <property type="component" value="Unassembled WGS sequence"/>
</dbReference>
<keyword evidence="4" id="KW-1185">Reference proteome</keyword>
<sequence length="167" mass="17396">MPEFLEFQFADGSSVLLQAFPAVELKPDEGVGVEDGPDDTGEDGVDLLPPELAGGRAVSRGEGDSERQGRVARVTQDALRASLSPLVPLLQQVHDTVALVPQRPHEVSVEFGVRFGSDLKLGIVGGNGEASMKISATWQLSDPATATLAPVNTAPVNTATGTERPAG</sequence>
<dbReference type="EMBL" id="JACHJV010000001">
    <property type="protein sequence ID" value="MBB4921226.1"/>
    <property type="molecule type" value="Genomic_DNA"/>
</dbReference>